<comment type="subcellular location">
    <subcellularLocation>
        <location evidence="1">Cell membrane</location>
        <topology evidence="1">Multi-pass membrane protein</topology>
    </subcellularLocation>
</comment>
<dbReference type="RefSeq" id="WP_316780324.1">
    <property type="nucleotide sequence ID" value="NZ_JASMWN010000019.1"/>
</dbReference>
<evidence type="ECO:0000256" key="3">
    <source>
        <dbReference type="ARBA" id="ARBA00022692"/>
    </source>
</evidence>
<dbReference type="PANTHER" id="PTHR43738">
    <property type="entry name" value="ABC TRANSPORTER, MEMBRANE PROTEIN"/>
    <property type="match status" value="1"/>
</dbReference>
<feature type="transmembrane region" description="Helical" evidence="6">
    <location>
        <begin position="346"/>
        <end position="368"/>
    </location>
</feature>
<feature type="domain" description="MacB-like periplasmic core" evidence="8">
    <location>
        <begin position="21"/>
        <end position="228"/>
    </location>
</feature>
<dbReference type="Pfam" id="PF02687">
    <property type="entry name" value="FtsX"/>
    <property type="match status" value="1"/>
</dbReference>
<evidence type="ECO:0000256" key="2">
    <source>
        <dbReference type="ARBA" id="ARBA00022475"/>
    </source>
</evidence>
<name>A0ABU3VIK4_9RHOB</name>
<feature type="transmembrane region" description="Helical" evidence="6">
    <location>
        <begin position="259"/>
        <end position="283"/>
    </location>
</feature>
<gene>
    <name evidence="9" type="ORF">QO231_19470</name>
</gene>
<sequence length="380" mass="40615">MTFLGFARKSAMRKPLRSSLLIISVAITFLIYGLTASFVTGSQGTAGASEDILGVMNAGGRGQPLPLAYLPRIAELRGVGEISPVTRLRGSAGDARNVVAVSAGDPHRLMAVSGRELGLTPALVGALEGGRDRVLVGRALAKAQGWTVGDRITVTAFRTKKTDGSRDWRFEIAGIFDGAHPSTDTYFVLAQYDYINAARAKDTDTAVTFALRPEPGISPQELAARIDSLFMNSAAPTRTLSEKQFLSAFLSQYTDVKRVVILVVGVSFVTLLMIVINTLVFALRERRFEIGMLKTLGFRRSRILYLILTEALFIFLIGGAVGLGFAKLASLATPPALGLVLDTETALRAAALALLLGLVAGALPALSAMRMPILSTFRTR</sequence>
<dbReference type="InterPro" id="IPR003838">
    <property type="entry name" value="ABC3_permease_C"/>
</dbReference>
<keyword evidence="10" id="KW-1185">Reference proteome</keyword>
<dbReference type="Pfam" id="PF12704">
    <property type="entry name" value="MacB_PCD"/>
    <property type="match status" value="1"/>
</dbReference>
<keyword evidence="3 6" id="KW-0812">Transmembrane</keyword>
<protein>
    <submittedName>
        <fullName evidence="9">ABC transporter permease</fullName>
    </submittedName>
</protein>
<evidence type="ECO:0000256" key="4">
    <source>
        <dbReference type="ARBA" id="ARBA00022989"/>
    </source>
</evidence>
<proteinExistence type="predicted"/>
<evidence type="ECO:0000256" key="5">
    <source>
        <dbReference type="ARBA" id="ARBA00023136"/>
    </source>
</evidence>
<keyword evidence="5 6" id="KW-0472">Membrane</keyword>
<dbReference type="InterPro" id="IPR025857">
    <property type="entry name" value="MacB_PCD"/>
</dbReference>
<comment type="caution">
    <text evidence="9">The sequence shown here is derived from an EMBL/GenBank/DDBJ whole genome shotgun (WGS) entry which is preliminary data.</text>
</comment>
<feature type="domain" description="ABC3 transporter permease C-terminal" evidence="7">
    <location>
        <begin position="262"/>
        <end position="373"/>
    </location>
</feature>
<reference evidence="10" key="1">
    <citation type="submission" date="2023-05" db="EMBL/GenBank/DDBJ databases">
        <title>Sedimentitalea sp. nov. JM2-8.</title>
        <authorList>
            <person name="Huang J."/>
        </authorList>
    </citation>
    <scope>NUCLEOTIDE SEQUENCE [LARGE SCALE GENOMIC DNA]</scope>
    <source>
        <strain evidence="10">KHS03</strain>
    </source>
</reference>
<dbReference type="EMBL" id="JASMWN010000019">
    <property type="protein sequence ID" value="MDU9006016.1"/>
    <property type="molecule type" value="Genomic_DNA"/>
</dbReference>
<dbReference type="InterPro" id="IPR051125">
    <property type="entry name" value="ABC-4/HrtB_transporter"/>
</dbReference>
<dbReference type="Proteomes" id="UP001255416">
    <property type="component" value="Unassembled WGS sequence"/>
</dbReference>
<organism evidence="9 10">
    <name type="scientific">Sedimentitalea todarodis</name>
    <dbReference type="NCBI Taxonomy" id="1631240"/>
    <lineage>
        <taxon>Bacteria</taxon>
        <taxon>Pseudomonadati</taxon>
        <taxon>Pseudomonadota</taxon>
        <taxon>Alphaproteobacteria</taxon>
        <taxon>Rhodobacterales</taxon>
        <taxon>Paracoccaceae</taxon>
        <taxon>Sedimentitalea</taxon>
    </lineage>
</organism>
<keyword evidence="4 6" id="KW-1133">Transmembrane helix</keyword>
<evidence type="ECO:0000256" key="1">
    <source>
        <dbReference type="ARBA" id="ARBA00004651"/>
    </source>
</evidence>
<evidence type="ECO:0000256" key="6">
    <source>
        <dbReference type="SAM" id="Phobius"/>
    </source>
</evidence>
<keyword evidence="2" id="KW-1003">Cell membrane</keyword>
<evidence type="ECO:0000259" key="7">
    <source>
        <dbReference type="Pfam" id="PF02687"/>
    </source>
</evidence>
<dbReference type="PANTHER" id="PTHR43738:SF3">
    <property type="entry name" value="ABC TRANSPORTER PERMEASE"/>
    <property type="match status" value="1"/>
</dbReference>
<evidence type="ECO:0000259" key="8">
    <source>
        <dbReference type="Pfam" id="PF12704"/>
    </source>
</evidence>
<evidence type="ECO:0000313" key="9">
    <source>
        <dbReference type="EMBL" id="MDU9006016.1"/>
    </source>
</evidence>
<feature type="transmembrane region" description="Helical" evidence="6">
    <location>
        <begin position="303"/>
        <end position="326"/>
    </location>
</feature>
<evidence type="ECO:0000313" key="10">
    <source>
        <dbReference type="Proteomes" id="UP001255416"/>
    </source>
</evidence>
<accession>A0ABU3VIK4</accession>